<evidence type="ECO:0000313" key="4">
    <source>
        <dbReference type="EMBL" id="MCC2230365.1"/>
    </source>
</evidence>
<dbReference type="HAMAP" id="MF_00984">
    <property type="entry name" value="SSB"/>
    <property type="match status" value="1"/>
</dbReference>
<evidence type="ECO:0000256" key="1">
    <source>
        <dbReference type="ARBA" id="ARBA00023125"/>
    </source>
</evidence>
<dbReference type="InterPro" id="IPR012340">
    <property type="entry name" value="NA-bd_OB-fold"/>
</dbReference>
<comment type="caution">
    <text evidence="2">Lacks conserved residue(s) required for the propagation of feature annotation.</text>
</comment>
<dbReference type="AlphaFoldDB" id="A0AAE3JEJ9"/>
<dbReference type="SUPFAM" id="SSF50249">
    <property type="entry name" value="Nucleic acid-binding proteins"/>
    <property type="match status" value="1"/>
</dbReference>
<keyword evidence="1 2" id="KW-0238">DNA-binding</keyword>
<keyword evidence="5" id="KW-1185">Reference proteome</keyword>
<sequence>MNKVILMGRLTRDPEIRYGGQDNQMAIARFSLAVDRRFKRAGDSADADFFNCTAFGKQAEFVERYLKQGTKILLSGRVQNDNYTNKEGQKVYSVQIIAEELEFAESKNASANNQNMGGGYAAPAGRPSPAAAVGDGFMNIPDGVDDVDLPFN</sequence>
<dbReference type="PROSITE" id="PS50935">
    <property type="entry name" value="SSB"/>
    <property type="match status" value="1"/>
</dbReference>
<dbReference type="PANTHER" id="PTHR10302:SF27">
    <property type="entry name" value="SINGLE-STRANDED DNA-BINDING PROTEIN"/>
    <property type="match status" value="1"/>
</dbReference>
<protein>
    <recommendedName>
        <fullName evidence="2 3">Single-stranded DNA-binding protein</fullName>
        <shortName evidence="2">SSB</shortName>
    </recommendedName>
</protein>
<dbReference type="NCBIfam" id="TIGR00621">
    <property type="entry name" value="ssb"/>
    <property type="match status" value="1"/>
</dbReference>
<reference evidence="4" key="1">
    <citation type="submission" date="2021-10" db="EMBL/GenBank/DDBJ databases">
        <title>Anaerobic single-cell dispensing facilitates the cultivation of human gut bacteria.</title>
        <authorList>
            <person name="Afrizal A."/>
        </authorList>
    </citation>
    <scope>NUCLEOTIDE SEQUENCE</scope>
    <source>
        <strain evidence="4">CLA-AA-H215</strain>
    </source>
</reference>
<dbReference type="PANTHER" id="PTHR10302">
    <property type="entry name" value="SINGLE-STRANDED DNA-BINDING PROTEIN"/>
    <property type="match status" value="1"/>
</dbReference>
<dbReference type="RefSeq" id="WP_308453070.1">
    <property type="nucleotide sequence ID" value="NZ_JAJEQR010000010.1"/>
</dbReference>
<evidence type="ECO:0000313" key="5">
    <source>
        <dbReference type="Proteomes" id="UP001198182"/>
    </source>
</evidence>
<organism evidence="4 5">
    <name type="scientific">Hominifimenecus microfluidus</name>
    <dbReference type="NCBI Taxonomy" id="2885348"/>
    <lineage>
        <taxon>Bacteria</taxon>
        <taxon>Bacillati</taxon>
        <taxon>Bacillota</taxon>
        <taxon>Clostridia</taxon>
        <taxon>Lachnospirales</taxon>
        <taxon>Lachnospiraceae</taxon>
        <taxon>Hominifimenecus</taxon>
    </lineage>
</organism>
<dbReference type="InterPro" id="IPR011344">
    <property type="entry name" value="ssDNA-bd"/>
</dbReference>
<comment type="caution">
    <text evidence="4">The sequence shown here is derived from an EMBL/GenBank/DDBJ whole genome shotgun (WGS) entry which is preliminary data.</text>
</comment>
<accession>A0AAE3JEJ9</accession>
<dbReference type="InterPro" id="IPR000424">
    <property type="entry name" value="Primosome_PriB/ssb"/>
</dbReference>
<dbReference type="GO" id="GO:0006260">
    <property type="term" value="P:DNA replication"/>
    <property type="evidence" value="ECO:0007669"/>
    <property type="project" value="InterPro"/>
</dbReference>
<dbReference type="EMBL" id="JAJEQR010000010">
    <property type="protein sequence ID" value="MCC2230365.1"/>
    <property type="molecule type" value="Genomic_DNA"/>
</dbReference>
<dbReference type="Gene3D" id="2.40.50.140">
    <property type="entry name" value="Nucleic acid-binding proteins"/>
    <property type="match status" value="1"/>
</dbReference>
<name>A0AAE3JEJ9_9FIRM</name>
<comment type="subunit">
    <text evidence="2">Homotetramer.</text>
</comment>
<dbReference type="Proteomes" id="UP001198182">
    <property type="component" value="Unassembled WGS sequence"/>
</dbReference>
<proteinExistence type="inferred from homology"/>
<gene>
    <name evidence="4" type="ORF">LKD81_05045</name>
</gene>
<dbReference type="CDD" id="cd04496">
    <property type="entry name" value="SSB_OBF"/>
    <property type="match status" value="1"/>
</dbReference>
<evidence type="ECO:0000256" key="3">
    <source>
        <dbReference type="RuleBase" id="RU000524"/>
    </source>
</evidence>
<evidence type="ECO:0000256" key="2">
    <source>
        <dbReference type="HAMAP-Rule" id="MF_00984"/>
    </source>
</evidence>
<dbReference type="Pfam" id="PF00436">
    <property type="entry name" value="SSB"/>
    <property type="match status" value="1"/>
</dbReference>
<dbReference type="GO" id="GO:0009295">
    <property type="term" value="C:nucleoid"/>
    <property type="evidence" value="ECO:0007669"/>
    <property type="project" value="TreeGrafter"/>
</dbReference>
<dbReference type="GO" id="GO:0003697">
    <property type="term" value="F:single-stranded DNA binding"/>
    <property type="evidence" value="ECO:0007669"/>
    <property type="project" value="UniProtKB-UniRule"/>
</dbReference>